<feature type="region of interest" description="Disordered" evidence="7">
    <location>
        <begin position="754"/>
        <end position="794"/>
    </location>
</feature>
<feature type="domain" description="RecF/RecN/SMC N-terminal" evidence="8">
    <location>
        <begin position="77"/>
        <end position="1218"/>
    </location>
</feature>
<dbReference type="SUPFAM" id="SSF57997">
    <property type="entry name" value="Tropomyosin"/>
    <property type="match status" value="1"/>
</dbReference>
<evidence type="ECO:0000259" key="8">
    <source>
        <dbReference type="Pfam" id="PF02463"/>
    </source>
</evidence>
<dbReference type="Gene3D" id="1.20.1060.20">
    <property type="match status" value="1"/>
</dbReference>
<evidence type="ECO:0000313" key="10">
    <source>
        <dbReference type="EMBL" id="HCT57009.1"/>
    </source>
</evidence>
<evidence type="ECO:0000256" key="1">
    <source>
        <dbReference type="ARBA" id="ARBA00022490"/>
    </source>
</evidence>
<feature type="binding site" evidence="6">
    <location>
        <begin position="106"/>
        <end position="113"/>
    </location>
    <ligand>
        <name>ATP</name>
        <dbReference type="ChEBI" id="CHEBI:30616"/>
    </ligand>
</feature>
<evidence type="ECO:0000256" key="6">
    <source>
        <dbReference type="HAMAP-Rule" id="MF_01894"/>
    </source>
</evidence>
<keyword evidence="5 6" id="KW-0238">DNA-binding</keyword>
<accession>A0A3D4V781</accession>
<dbReference type="PIRSF" id="PIRSF005719">
    <property type="entry name" value="SMC"/>
    <property type="match status" value="1"/>
</dbReference>
<dbReference type="GO" id="GO:0003677">
    <property type="term" value="F:DNA binding"/>
    <property type="evidence" value="ECO:0007669"/>
    <property type="project" value="UniProtKB-UniRule"/>
</dbReference>
<sequence length="1265" mass="140109">MAPRDACDTSAGVGTSGGVEHAGHHGLRTPSGGRQCVGVHRRVRITDAGYGACGFLARRRRGACAGISNGERVLVRLTKLEVHGFKAFADHLEFVFEKGVTAIVGPNGSGKSNVSDAVRWVLGEQRARAMRGAKMEDVIFHGSSARKAVNMAEVSLHFDNTEGELPVPFKEVVITRRLLRSGESEYLLNRAPCRLRDIQDLVRGTGLGADSGVVIESKMIDALLSDRPDDRRELFEEAAGVGLYRDRRRSAERRLEETTVDLARLDDLIAEVQSQVRSLARQRRRAERHAELTSRRFQVEISLATREMAAWRDELEALDGRLITLREDVPGSEEAIAGAELQREEAHVARSTAEASRLELARLASEQRDRTQKLERELAVSEERQRSTTMRRERAEEERKENEAFGRRLREDRERAATDRTTLEQDLRDAGEALQERLTAEQTAREGVQRERSVLDQLERQVREHRDQARRLELDRDSAAREQTETEQRRDALELERQTLADTLDTIERELLAARDQVETSRLAAQEALDDLEGARLAAATARIADAESRSALASAVELRTELEARMNALAALERERVGLAPSSAKLLKERERFGEGAVLGPLTDFVTADGDAARLVERYLGATMHAIVVRDADAAAAVRRWHTETQPGPLLLLPLDVVTELGADDGALAGSVQASGPTSRWVRALLGKVRAVDSGEAFVDEHGAVFLPGTATGPGPLQRRAELNRLESDLAAADARRDEAALTAEAARLALGEAERAQQAATEGHNRAQQEARRATEVQQEVERRRERAERELAQSSALAERLVSRLQELEQRMQQLAQQADVLHARAGEADSDIDQAREALSIAEREQEQAREARATWQVAQAQAQARLSVAIDREKRLSEEDSTAAARLESLARELSTLSDADQHLVTQLDTWRAELETERKSLADADGRLGEAERAVAAANAALDGCETALDEARRRASALGEQLHGAQLRHTELSGRREAIRQRLETEWRRSLDDLLAGFEELDLSTDDLRVEATQLRTALDELGPVNPLAIEEHEEEQRRLEFLTSQRNDLVAAKQSLHQAIREIDSTARELFLATFSQVRENFRQIFLRMFGGGECDLRLENPDAPLDCDIEVHASPRGKKTQRIHLLSSGERALVALSLLFGIFLTKPSPFCLMDEVDAPLDDQNIGRFVKMLNDFKSRTQFIVITHNPRTTSEAADSVYGVTMQEPGVSSIVSVRLRNGPAVDEKTSNTTSAEAPADSVDDVPDASDSSEPEPLPA</sequence>
<feature type="region of interest" description="Disordered" evidence="7">
    <location>
        <begin position="1"/>
        <end position="33"/>
    </location>
</feature>
<dbReference type="NCBIfam" id="TIGR02168">
    <property type="entry name" value="SMC_prok_B"/>
    <property type="match status" value="1"/>
</dbReference>
<evidence type="ECO:0000256" key="3">
    <source>
        <dbReference type="ARBA" id="ARBA00022840"/>
    </source>
</evidence>
<feature type="domain" description="SMC hinge" evidence="9">
    <location>
        <begin position="599"/>
        <end position="695"/>
    </location>
</feature>
<dbReference type="AlphaFoldDB" id="A0A3D4V781"/>
<feature type="coiled-coil region" evidence="6">
    <location>
        <begin position="1040"/>
        <end position="1077"/>
    </location>
</feature>
<feature type="region of interest" description="Disordered" evidence="7">
    <location>
        <begin position="459"/>
        <end position="490"/>
    </location>
</feature>
<evidence type="ECO:0000313" key="11">
    <source>
        <dbReference type="Proteomes" id="UP000264071"/>
    </source>
</evidence>
<dbReference type="SUPFAM" id="SSF75553">
    <property type="entry name" value="Smc hinge domain"/>
    <property type="match status" value="1"/>
</dbReference>
<dbReference type="GO" id="GO:0007062">
    <property type="term" value="P:sister chromatid cohesion"/>
    <property type="evidence" value="ECO:0007669"/>
    <property type="project" value="InterPro"/>
</dbReference>
<comment type="subunit">
    <text evidence="6">Homodimer.</text>
</comment>
<gene>
    <name evidence="6 10" type="primary">smc</name>
    <name evidence="10" type="ORF">DGD08_07310</name>
</gene>
<dbReference type="GO" id="GO:0007059">
    <property type="term" value="P:chromosome segregation"/>
    <property type="evidence" value="ECO:0007669"/>
    <property type="project" value="UniProtKB-UniRule"/>
</dbReference>
<feature type="coiled-coil region" evidence="6">
    <location>
        <begin position="248"/>
        <end position="328"/>
    </location>
</feature>
<dbReference type="GO" id="GO:0006260">
    <property type="term" value="P:DNA replication"/>
    <property type="evidence" value="ECO:0007669"/>
    <property type="project" value="UniProtKB-UniRule"/>
</dbReference>
<dbReference type="Proteomes" id="UP000264071">
    <property type="component" value="Unassembled WGS sequence"/>
</dbReference>
<feature type="compositionally biased region" description="Acidic residues" evidence="7">
    <location>
        <begin position="1247"/>
        <end position="1259"/>
    </location>
</feature>
<dbReference type="GO" id="GO:0016887">
    <property type="term" value="F:ATP hydrolysis activity"/>
    <property type="evidence" value="ECO:0007669"/>
    <property type="project" value="InterPro"/>
</dbReference>
<reference evidence="10 11" key="1">
    <citation type="journal article" date="2018" name="Nat. Biotechnol.">
        <title>A standardized bacterial taxonomy based on genome phylogeny substantially revises the tree of life.</title>
        <authorList>
            <person name="Parks D.H."/>
            <person name="Chuvochina M."/>
            <person name="Waite D.W."/>
            <person name="Rinke C."/>
            <person name="Skarshewski A."/>
            <person name="Chaumeil P.A."/>
            <person name="Hugenholtz P."/>
        </authorList>
    </citation>
    <scope>NUCLEOTIDE SEQUENCE [LARGE SCALE GENOMIC DNA]</scope>
    <source>
        <strain evidence="10">UBA8844</strain>
    </source>
</reference>
<comment type="function">
    <text evidence="6">Required for chromosome condensation and partitioning.</text>
</comment>
<comment type="caution">
    <text evidence="10">The sequence shown here is derived from an EMBL/GenBank/DDBJ whole genome shotgun (WGS) entry which is preliminary data.</text>
</comment>
<evidence type="ECO:0000259" key="9">
    <source>
        <dbReference type="Pfam" id="PF06470"/>
    </source>
</evidence>
<comment type="similarity">
    <text evidence="6">Belongs to the SMC family.</text>
</comment>
<dbReference type="InterPro" id="IPR010935">
    <property type="entry name" value="SMC_hinge"/>
</dbReference>
<dbReference type="InterPro" id="IPR036277">
    <property type="entry name" value="SMC_hinge_sf"/>
</dbReference>
<feature type="coiled-coil region" evidence="6">
    <location>
        <begin position="941"/>
        <end position="975"/>
    </location>
</feature>
<dbReference type="EMBL" id="DPIY01000006">
    <property type="protein sequence ID" value="HCT57009.1"/>
    <property type="molecule type" value="Genomic_DNA"/>
</dbReference>
<feature type="compositionally biased region" description="Basic and acidic residues" evidence="7">
    <location>
        <begin position="765"/>
        <end position="794"/>
    </location>
</feature>
<proteinExistence type="inferred from homology"/>
<dbReference type="InterPro" id="IPR011890">
    <property type="entry name" value="SMC_prok"/>
</dbReference>
<keyword evidence="3 6" id="KW-0067">ATP-binding</keyword>
<dbReference type="SUPFAM" id="SSF52540">
    <property type="entry name" value="P-loop containing nucleoside triphosphate hydrolases"/>
    <property type="match status" value="1"/>
</dbReference>
<dbReference type="Pfam" id="PF02463">
    <property type="entry name" value="SMC_N"/>
    <property type="match status" value="1"/>
</dbReference>
<dbReference type="Gene3D" id="3.40.50.300">
    <property type="entry name" value="P-loop containing nucleotide triphosphate hydrolases"/>
    <property type="match status" value="2"/>
</dbReference>
<dbReference type="PANTHER" id="PTHR43977">
    <property type="entry name" value="STRUCTURAL MAINTENANCE OF CHROMOSOMES PROTEIN 3"/>
    <property type="match status" value="1"/>
</dbReference>
<evidence type="ECO:0000256" key="7">
    <source>
        <dbReference type="SAM" id="MobiDB-lite"/>
    </source>
</evidence>
<dbReference type="InterPro" id="IPR003395">
    <property type="entry name" value="RecF/RecN/SMC_N"/>
</dbReference>
<dbReference type="GO" id="GO:0005694">
    <property type="term" value="C:chromosome"/>
    <property type="evidence" value="ECO:0007669"/>
    <property type="project" value="InterPro"/>
</dbReference>
<comment type="subcellular location">
    <subcellularLocation>
        <location evidence="6">Cytoplasm</location>
    </subcellularLocation>
</comment>
<dbReference type="HAMAP" id="MF_01894">
    <property type="entry name" value="Smc_prok"/>
    <property type="match status" value="1"/>
</dbReference>
<evidence type="ECO:0000256" key="5">
    <source>
        <dbReference type="ARBA" id="ARBA00023125"/>
    </source>
</evidence>
<feature type="region of interest" description="Disordered" evidence="7">
    <location>
        <begin position="1227"/>
        <end position="1265"/>
    </location>
</feature>
<dbReference type="Pfam" id="PF06470">
    <property type="entry name" value="SMC_hinge"/>
    <property type="match status" value="1"/>
</dbReference>
<keyword evidence="4 6" id="KW-0175">Coiled coil</keyword>
<organism evidence="10 11">
    <name type="scientific">Gemmatimonas aurantiaca</name>
    <dbReference type="NCBI Taxonomy" id="173480"/>
    <lineage>
        <taxon>Bacteria</taxon>
        <taxon>Pseudomonadati</taxon>
        <taxon>Gemmatimonadota</taxon>
        <taxon>Gemmatimonadia</taxon>
        <taxon>Gemmatimonadales</taxon>
        <taxon>Gemmatimonadaceae</taxon>
        <taxon>Gemmatimonas</taxon>
    </lineage>
</organism>
<dbReference type="GO" id="GO:0005524">
    <property type="term" value="F:ATP binding"/>
    <property type="evidence" value="ECO:0007669"/>
    <property type="project" value="UniProtKB-UniRule"/>
</dbReference>
<keyword evidence="2 6" id="KW-0547">Nucleotide-binding</keyword>
<dbReference type="GO" id="GO:0005737">
    <property type="term" value="C:cytoplasm"/>
    <property type="evidence" value="ECO:0007669"/>
    <property type="project" value="UniProtKB-SubCell"/>
</dbReference>
<feature type="region of interest" description="Disordered" evidence="7">
    <location>
        <begin position="371"/>
        <end position="427"/>
    </location>
</feature>
<dbReference type="InterPro" id="IPR024704">
    <property type="entry name" value="SMC"/>
</dbReference>
<evidence type="ECO:0000256" key="4">
    <source>
        <dbReference type="ARBA" id="ARBA00023054"/>
    </source>
</evidence>
<keyword evidence="1 6" id="KW-0963">Cytoplasm</keyword>
<dbReference type="GO" id="GO:0030261">
    <property type="term" value="P:chromosome condensation"/>
    <property type="evidence" value="ECO:0007669"/>
    <property type="project" value="InterPro"/>
</dbReference>
<name>A0A3D4V781_9BACT</name>
<protein>
    <recommendedName>
        <fullName evidence="6">Chromosome partition protein Smc</fullName>
    </recommendedName>
</protein>
<comment type="domain">
    <text evidence="6">Contains large globular domains required for ATP hydrolysis at each terminus and a third globular domain forming a flexible hinge near the middle of the molecule. These domains are separated by coiled-coil structures.</text>
</comment>
<dbReference type="InterPro" id="IPR027417">
    <property type="entry name" value="P-loop_NTPase"/>
</dbReference>
<evidence type="ECO:0000256" key="2">
    <source>
        <dbReference type="ARBA" id="ARBA00022741"/>
    </source>
</evidence>